<name>A0AC58RSF9_TOBAC</name>
<evidence type="ECO:0000313" key="1">
    <source>
        <dbReference type="Proteomes" id="UP000790787"/>
    </source>
</evidence>
<evidence type="ECO:0000313" key="2">
    <source>
        <dbReference type="RefSeq" id="XP_075075662.1"/>
    </source>
</evidence>
<protein>
    <submittedName>
        <fullName evidence="2">Uncharacterized protein LOC142162790</fullName>
    </submittedName>
</protein>
<reference evidence="1" key="1">
    <citation type="journal article" date="2014" name="Nat. Commun.">
        <title>The tobacco genome sequence and its comparison with those of tomato and potato.</title>
        <authorList>
            <person name="Sierro N."/>
            <person name="Battey J.N."/>
            <person name="Ouadi S."/>
            <person name="Bakaher N."/>
            <person name="Bovet L."/>
            <person name="Willig A."/>
            <person name="Goepfert S."/>
            <person name="Peitsch M.C."/>
            <person name="Ivanov N.V."/>
        </authorList>
    </citation>
    <scope>NUCLEOTIDE SEQUENCE [LARGE SCALE GENOMIC DNA]</scope>
</reference>
<sequence>MVLLEYGIPTKMVQWIMKCVTNANYSILINGGLTKRIQAKGLRQGDPMYPYLFVLVMEYLSRTLKTLKDIPDFNFHPRCAKMNLTYIRSYSPSKRALISWDRICMPVSTEGLNVINFEWWNKAALCKLIWAVYSKKDALWIKWMHSVYIKKKNFNIMQTSTQACWLVRKVFDVRDWYINIESFANINKFCRKGQFSIHKMYTLSRSQYPKVGMKALLLGTSIPRYNFILWLALNHRLTTMDRLVAWGIQVDLGCVLCKNKKNETMAHLYFECQYSRSI</sequence>
<dbReference type="Proteomes" id="UP000790787">
    <property type="component" value="Chromosome 8"/>
</dbReference>
<accession>A0AC58RSF9</accession>
<reference evidence="2" key="2">
    <citation type="submission" date="2025-08" db="UniProtKB">
        <authorList>
            <consortium name="RefSeq"/>
        </authorList>
    </citation>
    <scope>IDENTIFICATION</scope>
    <source>
        <tissue evidence="2">Leaf</tissue>
    </source>
</reference>
<gene>
    <name evidence="2" type="primary">LOC142162790</name>
</gene>
<dbReference type="RefSeq" id="XP_075075662.1">
    <property type="nucleotide sequence ID" value="XM_075219561.1"/>
</dbReference>
<proteinExistence type="predicted"/>
<keyword evidence="1" id="KW-1185">Reference proteome</keyword>
<organism evidence="1 2">
    <name type="scientific">Nicotiana tabacum</name>
    <name type="common">Common tobacco</name>
    <dbReference type="NCBI Taxonomy" id="4097"/>
    <lineage>
        <taxon>Eukaryota</taxon>
        <taxon>Viridiplantae</taxon>
        <taxon>Streptophyta</taxon>
        <taxon>Embryophyta</taxon>
        <taxon>Tracheophyta</taxon>
        <taxon>Spermatophyta</taxon>
        <taxon>Magnoliopsida</taxon>
        <taxon>eudicotyledons</taxon>
        <taxon>Gunneridae</taxon>
        <taxon>Pentapetalae</taxon>
        <taxon>asterids</taxon>
        <taxon>lamiids</taxon>
        <taxon>Solanales</taxon>
        <taxon>Solanaceae</taxon>
        <taxon>Nicotianoideae</taxon>
        <taxon>Nicotianeae</taxon>
        <taxon>Nicotiana</taxon>
    </lineage>
</organism>